<dbReference type="Gene3D" id="3.30.40.190">
    <property type="match status" value="1"/>
</dbReference>
<proteinExistence type="predicted"/>
<dbReference type="Pfam" id="PF16786">
    <property type="entry name" value="RecA_dep_nuc"/>
    <property type="match status" value="1"/>
</dbReference>
<dbReference type="EMBL" id="AALHOE010000055">
    <property type="protein sequence ID" value="ECZ7110789.1"/>
    <property type="molecule type" value="Genomic_DNA"/>
</dbReference>
<gene>
    <name evidence="1" type="ORF">F8326_14260</name>
</gene>
<organism evidence="1">
    <name type="scientific">Salmonella enterica</name>
    <name type="common">Salmonella choleraesuis</name>
    <dbReference type="NCBI Taxonomy" id="28901"/>
    <lineage>
        <taxon>Bacteria</taxon>
        <taxon>Pseudomonadati</taxon>
        <taxon>Pseudomonadota</taxon>
        <taxon>Gammaproteobacteria</taxon>
        <taxon>Enterobacterales</taxon>
        <taxon>Enterobacteriaceae</taxon>
        <taxon>Salmonella</taxon>
    </lineage>
</organism>
<dbReference type="InterPro" id="IPR031875">
    <property type="entry name" value="RecA_dep_nuc"/>
</dbReference>
<protein>
    <submittedName>
        <fullName evidence="1">DUF968 domain-containing protein</fullName>
    </submittedName>
</protein>
<accession>A0A5Z4DEZ8</accession>
<name>A0A5Z4DEZ8_SALER</name>
<evidence type="ECO:0000313" key="1">
    <source>
        <dbReference type="EMBL" id="ECZ7110789.1"/>
    </source>
</evidence>
<dbReference type="AlphaFoldDB" id="A0A5Z4DEZ8"/>
<sequence>MTNDGKRWLSDVASLGCVVCRNLGYGASPAEIHHIRTGQGMAQRADHKKTLPLCAPHHRTGGLGVAIHSGQKTWEKNYGTETELLEQVTQEVGELRLCRI</sequence>
<comment type="caution">
    <text evidence="1">The sequence shown here is derived from an EMBL/GenBank/DDBJ whole genome shotgun (WGS) entry which is preliminary data.</text>
</comment>
<reference evidence="1" key="1">
    <citation type="submission" date="2019-10" db="EMBL/GenBank/DDBJ databases">
        <authorList>
            <consortium name="PulseNet: The National Subtyping Network for Foodborne Disease Surveillance"/>
            <person name="Tarr C.L."/>
            <person name="Trees E."/>
            <person name="Katz L.S."/>
            <person name="Carleton-Romer H.A."/>
            <person name="Stroika S."/>
            <person name="Kucerova Z."/>
            <person name="Roache K.F."/>
            <person name="Sabol A.L."/>
            <person name="Besser J."/>
            <person name="Gerner-Smidt P."/>
        </authorList>
    </citation>
    <scope>NUCLEOTIDE SEQUENCE</scope>
    <source>
        <strain evidence="1">PNUSAS104021</strain>
    </source>
</reference>